<feature type="compositionally biased region" description="Low complexity" evidence="6">
    <location>
        <begin position="657"/>
        <end position="668"/>
    </location>
</feature>
<feature type="compositionally biased region" description="Polar residues" evidence="6">
    <location>
        <begin position="568"/>
        <end position="580"/>
    </location>
</feature>
<keyword evidence="4 7" id="KW-0472">Membrane</keyword>
<keyword evidence="8" id="KW-0732">Signal</keyword>
<dbReference type="EMBL" id="KV878339">
    <property type="protein sequence ID" value="OJJ48263.1"/>
    <property type="molecule type" value="Genomic_DNA"/>
</dbReference>
<evidence type="ECO:0000313" key="10">
    <source>
        <dbReference type="EMBL" id="OJJ48263.1"/>
    </source>
</evidence>
<feature type="region of interest" description="Disordered" evidence="6">
    <location>
        <begin position="1161"/>
        <end position="1233"/>
    </location>
</feature>
<evidence type="ECO:0000256" key="7">
    <source>
        <dbReference type="SAM" id="Phobius"/>
    </source>
</evidence>
<keyword evidence="2 7" id="KW-0812">Transmembrane</keyword>
<feature type="compositionally biased region" description="Polar residues" evidence="6">
    <location>
        <begin position="763"/>
        <end position="775"/>
    </location>
</feature>
<protein>
    <recommendedName>
        <fullName evidence="9">TM7S3/TM198-like domain-containing protein</fullName>
    </recommendedName>
</protein>
<proteinExistence type="predicted"/>
<feature type="compositionally biased region" description="Basic and acidic residues" evidence="6">
    <location>
        <begin position="1214"/>
        <end position="1224"/>
    </location>
</feature>
<feature type="compositionally biased region" description="Polar residues" evidence="6">
    <location>
        <begin position="1057"/>
        <end position="1089"/>
    </location>
</feature>
<name>A0A1L9SMC3_9EURO</name>
<feature type="compositionally biased region" description="Basic residues" evidence="6">
    <location>
        <begin position="606"/>
        <end position="622"/>
    </location>
</feature>
<feature type="transmembrane region" description="Helical" evidence="7">
    <location>
        <begin position="203"/>
        <end position="219"/>
    </location>
</feature>
<feature type="compositionally biased region" description="Polar residues" evidence="6">
    <location>
        <begin position="1104"/>
        <end position="1114"/>
    </location>
</feature>
<feature type="compositionally biased region" description="Low complexity" evidence="6">
    <location>
        <begin position="781"/>
        <end position="795"/>
    </location>
</feature>
<dbReference type="STRING" id="1073090.A0A1L9SMC3"/>
<feature type="compositionally biased region" description="Basic and acidic residues" evidence="6">
    <location>
        <begin position="912"/>
        <end position="933"/>
    </location>
</feature>
<feature type="signal peptide" evidence="8">
    <location>
        <begin position="1"/>
        <end position="21"/>
    </location>
</feature>
<evidence type="ECO:0000256" key="3">
    <source>
        <dbReference type="ARBA" id="ARBA00022989"/>
    </source>
</evidence>
<keyword evidence="5" id="KW-0175">Coiled coil</keyword>
<accession>A0A1L9SMC3</accession>
<feature type="compositionally biased region" description="Low complexity" evidence="6">
    <location>
        <begin position="883"/>
        <end position="893"/>
    </location>
</feature>
<feature type="chain" id="PRO_5009887554" description="TM7S3/TM198-like domain-containing protein" evidence="8">
    <location>
        <begin position="22"/>
        <end position="1233"/>
    </location>
</feature>
<feature type="compositionally biased region" description="Basic and acidic residues" evidence="6">
    <location>
        <begin position="870"/>
        <end position="879"/>
    </location>
</feature>
<dbReference type="PANTHER" id="PTHR39469">
    <property type="entry name" value="CHROMOSOME 1, WHOLE GENOME SHOTGUN SEQUENCE"/>
    <property type="match status" value="1"/>
</dbReference>
<dbReference type="GeneID" id="34612601"/>
<dbReference type="Proteomes" id="UP000184188">
    <property type="component" value="Unassembled WGS sequence"/>
</dbReference>
<dbReference type="Pfam" id="PF13886">
    <property type="entry name" value="TM7S3_TM198"/>
    <property type="match status" value="1"/>
</dbReference>
<dbReference type="GO" id="GO:0016020">
    <property type="term" value="C:membrane"/>
    <property type="evidence" value="ECO:0007669"/>
    <property type="project" value="UniProtKB-SubCell"/>
</dbReference>
<feature type="domain" description="TM7S3/TM198-like" evidence="9">
    <location>
        <begin position="124"/>
        <end position="327"/>
    </location>
</feature>
<reference evidence="11" key="1">
    <citation type="journal article" date="2017" name="Genome Biol.">
        <title>Comparative genomics reveals high biological diversity and specific adaptations in the industrially and medically important fungal genus Aspergillus.</title>
        <authorList>
            <person name="de Vries R.P."/>
            <person name="Riley R."/>
            <person name="Wiebenga A."/>
            <person name="Aguilar-Osorio G."/>
            <person name="Amillis S."/>
            <person name="Uchima C.A."/>
            <person name="Anderluh G."/>
            <person name="Asadollahi M."/>
            <person name="Askin M."/>
            <person name="Barry K."/>
            <person name="Battaglia E."/>
            <person name="Bayram O."/>
            <person name="Benocci T."/>
            <person name="Braus-Stromeyer S.A."/>
            <person name="Caldana C."/>
            <person name="Canovas D."/>
            <person name="Cerqueira G.C."/>
            <person name="Chen F."/>
            <person name="Chen W."/>
            <person name="Choi C."/>
            <person name="Clum A."/>
            <person name="Dos Santos R.A."/>
            <person name="Damasio A.R."/>
            <person name="Diallinas G."/>
            <person name="Emri T."/>
            <person name="Fekete E."/>
            <person name="Flipphi M."/>
            <person name="Freyberg S."/>
            <person name="Gallo A."/>
            <person name="Gournas C."/>
            <person name="Habgood R."/>
            <person name="Hainaut M."/>
            <person name="Harispe M.L."/>
            <person name="Henrissat B."/>
            <person name="Hilden K.S."/>
            <person name="Hope R."/>
            <person name="Hossain A."/>
            <person name="Karabika E."/>
            <person name="Karaffa L."/>
            <person name="Karanyi Z."/>
            <person name="Krasevec N."/>
            <person name="Kuo A."/>
            <person name="Kusch H."/>
            <person name="LaButti K."/>
            <person name="Lagendijk E.L."/>
            <person name="Lapidus A."/>
            <person name="Levasseur A."/>
            <person name="Lindquist E."/>
            <person name="Lipzen A."/>
            <person name="Logrieco A.F."/>
            <person name="MacCabe A."/>
            <person name="Maekelae M.R."/>
            <person name="Malavazi I."/>
            <person name="Melin P."/>
            <person name="Meyer V."/>
            <person name="Mielnichuk N."/>
            <person name="Miskei M."/>
            <person name="Molnar A.P."/>
            <person name="Mule G."/>
            <person name="Ngan C.Y."/>
            <person name="Orejas M."/>
            <person name="Orosz E."/>
            <person name="Ouedraogo J.P."/>
            <person name="Overkamp K.M."/>
            <person name="Park H.-S."/>
            <person name="Perrone G."/>
            <person name="Piumi F."/>
            <person name="Punt P.J."/>
            <person name="Ram A.F."/>
            <person name="Ramon A."/>
            <person name="Rauscher S."/>
            <person name="Record E."/>
            <person name="Riano-Pachon D.M."/>
            <person name="Robert V."/>
            <person name="Roehrig J."/>
            <person name="Ruller R."/>
            <person name="Salamov A."/>
            <person name="Salih N.S."/>
            <person name="Samson R.A."/>
            <person name="Sandor E."/>
            <person name="Sanguinetti M."/>
            <person name="Schuetze T."/>
            <person name="Sepcic K."/>
            <person name="Shelest E."/>
            <person name="Sherlock G."/>
            <person name="Sophianopoulou V."/>
            <person name="Squina F.M."/>
            <person name="Sun H."/>
            <person name="Susca A."/>
            <person name="Todd R.B."/>
            <person name="Tsang A."/>
            <person name="Unkles S.E."/>
            <person name="van de Wiele N."/>
            <person name="van Rossen-Uffink D."/>
            <person name="Oliveira J.V."/>
            <person name="Vesth T.C."/>
            <person name="Visser J."/>
            <person name="Yu J.-H."/>
            <person name="Zhou M."/>
            <person name="Andersen M.R."/>
            <person name="Archer D.B."/>
            <person name="Baker S.E."/>
            <person name="Benoit I."/>
            <person name="Brakhage A.A."/>
            <person name="Braus G.H."/>
            <person name="Fischer R."/>
            <person name="Frisvad J.C."/>
            <person name="Goldman G.H."/>
            <person name="Houbraken J."/>
            <person name="Oakley B."/>
            <person name="Pocsi I."/>
            <person name="Scazzocchio C."/>
            <person name="Seiboth B."/>
            <person name="vanKuyk P.A."/>
            <person name="Wortman J."/>
            <person name="Dyer P.S."/>
            <person name="Grigoriev I.V."/>
        </authorList>
    </citation>
    <scope>NUCLEOTIDE SEQUENCE [LARGE SCALE GENOMIC DNA]</scope>
    <source>
        <strain evidence="11">CBS 506.65</strain>
    </source>
</reference>
<dbReference type="VEuPathDB" id="FungiDB:ASPZODRAFT_1548389"/>
<dbReference type="CDD" id="cd06174">
    <property type="entry name" value="MFS"/>
    <property type="match status" value="1"/>
</dbReference>
<evidence type="ECO:0000313" key="11">
    <source>
        <dbReference type="Proteomes" id="UP000184188"/>
    </source>
</evidence>
<feature type="transmembrane region" description="Helical" evidence="7">
    <location>
        <begin position="177"/>
        <end position="196"/>
    </location>
</feature>
<feature type="compositionally biased region" description="Polar residues" evidence="6">
    <location>
        <begin position="1188"/>
        <end position="1202"/>
    </location>
</feature>
<dbReference type="AlphaFoldDB" id="A0A1L9SMC3"/>
<feature type="compositionally biased region" description="Basic and acidic residues" evidence="6">
    <location>
        <begin position="811"/>
        <end position="827"/>
    </location>
</feature>
<comment type="subcellular location">
    <subcellularLocation>
        <location evidence="1">Membrane</location>
        <topology evidence="1">Multi-pass membrane protein</topology>
    </subcellularLocation>
</comment>
<feature type="coiled-coil region" evidence="5">
    <location>
        <begin position="336"/>
        <end position="371"/>
    </location>
</feature>
<feature type="region of interest" description="Disordered" evidence="6">
    <location>
        <begin position="491"/>
        <end position="831"/>
    </location>
</feature>
<dbReference type="RefSeq" id="XP_022582773.1">
    <property type="nucleotide sequence ID" value="XM_022726137.1"/>
</dbReference>
<gene>
    <name evidence="10" type="ORF">ASPZODRAFT_1548389</name>
</gene>
<feature type="transmembrane region" description="Helical" evidence="7">
    <location>
        <begin position="144"/>
        <end position="165"/>
    </location>
</feature>
<evidence type="ECO:0000259" key="9">
    <source>
        <dbReference type="Pfam" id="PF13886"/>
    </source>
</evidence>
<feature type="region of interest" description="Disordered" evidence="6">
    <location>
        <begin position="862"/>
        <end position="992"/>
    </location>
</feature>
<feature type="region of interest" description="Disordered" evidence="6">
    <location>
        <begin position="1007"/>
        <end position="1043"/>
    </location>
</feature>
<feature type="compositionally biased region" description="Polar residues" evidence="6">
    <location>
        <begin position="969"/>
        <end position="992"/>
    </location>
</feature>
<evidence type="ECO:0000256" key="1">
    <source>
        <dbReference type="ARBA" id="ARBA00004141"/>
    </source>
</evidence>
<evidence type="ECO:0000256" key="2">
    <source>
        <dbReference type="ARBA" id="ARBA00022692"/>
    </source>
</evidence>
<dbReference type="PANTHER" id="PTHR39469:SF1">
    <property type="entry name" value="DUF4203 DOMAIN-CONTAINING PROTEIN"/>
    <property type="match status" value="1"/>
</dbReference>
<evidence type="ECO:0000256" key="8">
    <source>
        <dbReference type="SAM" id="SignalP"/>
    </source>
</evidence>
<evidence type="ECO:0000256" key="5">
    <source>
        <dbReference type="SAM" id="Coils"/>
    </source>
</evidence>
<feature type="region of interest" description="Disordered" evidence="6">
    <location>
        <begin position="83"/>
        <end position="107"/>
    </location>
</feature>
<feature type="compositionally biased region" description="Gly residues" evidence="6">
    <location>
        <begin position="1165"/>
        <end position="1186"/>
    </location>
</feature>
<feature type="compositionally biased region" description="Basic and acidic residues" evidence="6">
    <location>
        <begin position="549"/>
        <end position="567"/>
    </location>
</feature>
<feature type="compositionally biased region" description="Acidic residues" evidence="6">
    <location>
        <begin position="425"/>
        <end position="440"/>
    </location>
</feature>
<feature type="compositionally biased region" description="Polar residues" evidence="6">
    <location>
        <begin position="89"/>
        <end position="105"/>
    </location>
</feature>
<organism evidence="10 11">
    <name type="scientific">Penicilliopsis zonata CBS 506.65</name>
    <dbReference type="NCBI Taxonomy" id="1073090"/>
    <lineage>
        <taxon>Eukaryota</taxon>
        <taxon>Fungi</taxon>
        <taxon>Dikarya</taxon>
        <taxon>Ascomycota</taxon>
        <taxon>Pezizomycotina</taxon>
        <taxon>Eurotiomycetes</taxon>
        <taxon>Eurotiomycetidae</taxon>
        <taxon>Eurotiales</taxon>
        <taxon>Aspergillaceae</taxon>
        <taxon>Penicilliopsis</taxon>
    </lineage>
</organism>
<dbReference type="InterPro" id="IPR025256">
    <property type="entry name" value="TM7S3/TM198-like_dom"/>
</dbReference>
<feature type="transmembrane region" description="Helical" evidence="7">
    <location>
        <begin position="116"/>
        <end position="137"/>
    </location>
</feature>
<feature type="transmembrane region" description="Helical" evidence="7">
    <location>
        <begin position="312"/>
        <end position="330"/>
    </location>
</feature>
<sequence length="1233" mass="132643">MRFFPWLALAVYIACGTISLARQVPRDDRYQAQTLVTLVARQSASQSTITAGTEVASTTLEKTATITSTSSVTTAGATANVTATPTTTMPSLNSSPPSTNKTTPANPDGLPIQPHITPALGVGGFLLMIIGAAYALIGIQNLWVHVFLSAALLTSLGVTVLIVYVMSPPIHPAIQGAYLVAVFFTGVTFGGLSIVFKELTEGLGCLLGGFCMSMWLLTLKPGGLLTGAGTKSGFIGAISVGVYALSFSHHTRPYALIFSTSFAGGTVLALGIDCFSRAGLKEFWLYIWDLNDNIFPLNTNTYPITRNIRVELAVIVIACILGIISQLRLWRVVRERRKKEDALRKEEAKRKEEAEEELGRKLEEANMKERKEWEARYNGEAKVTSGSNGDDLLKNANVTEKDLEKGDPEKESMSSYSYETSDGSGDSEYDDDEDETPSLDEENRPRNGESGGLKRNRADTLVPFKVFDGSAHVKRDDESDVTAIVGSEIGSTRSRPYSSKSFLKRMSAKNGPKPISESKEALIQQACEGDADGLDEDHGPCPNAASGGPKRDVNATADYIKEEEKSSPENQATTQDQGEQNRPALNAVAREQEGEDLEPSPGNKLTKPKTKQDKKSRRKKRSGDRQYLGIKEMLDDSQFLEDCLASDEQTKVDQQSDDQPQQQSSEQSKTNPKRRKSSKTPRIPDLEAQDSVNDAADGEPVEAAPAVSRQEPAVSIEKPLEGQIEANPEEGPSTLKVESNLSSEPAELPAADQPKPESVQPAPATQQEPETTESTAKPHGSKAVTVAVAAKSSVSPEPKKKTEQLTMQKLPDTRPEPAAKKAEKPKLTAETVEQIPRQTSRLVLSYRTNEWAKHLANADAPEFDALQPVPEERNGKAADDAEGAPAEEAAVPVNVRELLQTPLDAQPPPAVMEKRPSMSKERPPLSPIEDPRRLVRSLSKSPPPRESMSRSHSRNHSRTGVVSPLAQLSPRSASKSLTNLAQSPTVASQSALQASFGGIRNASSPLLTRLMAAEQPPTTGEKENKAGAAGGPKGSKWKGPPPLLAVRENMMQNRITSVSMSNDPWQSRSHTNANYEFSSARASPTSSTFMDEDNMPLSQRRAMMNNQQQHQARSSPPPPPPPPHAIRGPRAIGTPEATMAAWREAVREELTREDPLAGLTALSVGLGGGGGGGTGGGTGTGTGGVNGMSRSPTPAATVSQSLDAAIAEGMQKGEMAELHREAMRRMQASAKHR</sequence>
<evidence type="ECO:0000256" key="4">
    <source>
        <dbReference type="ARBA" id="ARBA00023136"/>
    </source>
</evidence>
<feature type="compositionally biased region" description="Basic and acidic residues" evidence="6">
    <location>
        <begin position="399"/>
        <end position="412"/>
    </location>
</feature>
<feature type="compositionally biased region" description="Polar residues" evidence="6">
    <location>
        <begin position="491"/>
        <end position="501"/>
    </location>
</feature>
<feature type="transmembrane region" description="Helical" evidence="7">
    <location>
        <begin position="254"/>
        <end position="272"/>
    </location>
</feature>
<dbReference type="OrthoDB" id="5377273at2759"/>
<feature type="compositionally biased region" description="Pro residues" evidence="6">
    <location>
        <begin position="1115"/>
        <end position="1124"/>
    </location>
</feature>
<evidence type="ECO:0000256" key="6">
    <source>
        <dbReference type="SAM" id="MobiDB-lite"/>
    </source>
</evidence>
<feature type="region of interest" description="Disordered" evidence="6">
    <location>
        <begin position="1057"/>
        <end position="1137"/>
    </location>
</feature>
<keyword evidence="3 7" id="KW-1133">Transmembrane helix</keyword>
<feature type="region of interest" description="Disordered" evidence="6">
    <location>
        <begin position="399"/>
        <end position="462"/>
    </location>
</feature>
<keyword evidence="11" id="KW-1185">Reference proteome</keyword>